<dbReference type="GO" id="GO:0016831">
    <property type="term" value="F:carboxy-lyase activity"/>
    <property type="evidence" value="ECO:0007669"/>
    <property type="project" value="UniProtKB-KW"/>
</dbReference>
<dbReference type="Gene3D" id="3.90.1150.170">
    <property type="match status" value="1"/>
</dbReference>
<dbReference type="GO" id="GO:0005737">
    <property type="term" value="C:cytoplasm"/>
    <property type="evidence" value="ECO:0007669"/>
    <property type="project" value="TreeGrafter"/>
</dbReference>
<comment type="similarity">
    <text evidence="2 7">Belongs to the group II decarboxylase family.</text>
</comment>
<dbReference type="InterPro" id="IPR002129">
    <property type="entry name" value="PyrdxlP-dep_de-COase"/>
</dbReference>
<dbReference type="PANTHER" id="PTHR45677">
    <property type="entry name" value="GLUTAMATE DECARBOXYLASE-RELATED"/>
    <property type="match status" value="1"/>
</dbReference>
<name>A0A286ECH5_9NEIS</name>
<dbReference type="GO" id="GO:0019752">
    <property type="term" value="P:carboxylic acid metabolic process"/>
    <property type="evidence" value="ECO:0007669"/>
    <property type="project" value="InterPro"/>
</dbReference>
<comment type="cofactor">
    <cofactor evidence="1 6 7">
        <name>pyridoxal 5'-phosphate</name>
        <dbReference type="ChEBI" id="CHEBI:597326"/>
    </cofactor>
</comment>
<dbReference type="InterPro" id="IPR015424">
    <property type="entry name" value="PyrdxlP-dep_Trfase"/>
</dbReference>
<dbReference type="PANTHER" id="PTHR45677:SF8">
    <property type="entry name" value="CYSTEINE SULFINIC ACID DECARBOXYLASE"/>
    <property type="match status" value="1"/>
</dbReference>
<dbReference type="InterPro" id="IPR015421">
    <property type="entry name" value="PyrdxlP-dep_Trfase_major"/>
</dbReference>
<feature type="modified residue" description="N6-(pyridoxal phosphate)lysine" evidence="6">
    <location>
        <position position="319"/>
    </location>
</feature>
<evidence type="ECO:0000256" key="7">
    <source>
        <dbReference type="RuleBase" id="RU000382"/>
    </source>
</evidence>
<evidence type="ECO:0000256" key="4">
    <source>
        <dbReference type="ARBA" id="ARBA00022898"/>
    </source>
</evidence>
<evidence type="ECO:0000256" key="3">
    <source>
        <dbReference type="ARBA" id="ARBA00022793"/>
    </source>
</evidence>
<dbReference type="PROSITE" id="PS00392">
    <property type="entry name" value="DDC_GAD_HDC_YDC"/>
    <property type="match status" value="1"/>
</dbReference>
<evidence type="ECO:0000256" key="1">
    <source>
        <dbReference type="ARBA" id="ARBA00001933"/>
    </source>
</evidence>
<dbReference type="GO" id="GO:0030170">
    <property type="term" value="F:pyridoxal phosphate binding"/>
    <property type="evidence" value="ECO:0007669"/>
    <property type="project" value="InterPro"/>
</dbReference>
<accession>A0A286ECH5</accession>
<dbReference type="RefSeq" id="WP_097114362.1">
    <property type="nucleotide sequence ID" value="NZ_CP083931.1"/>
</dbReference>
<keyword evidence="5 7" id="KW-0456">Lyase</keyword>
<reference evidence="8 9" key="1">
    <citation type="submission" date="2017-09" db="EMBL/GenBank/DDBJ databases">
        <authorList>
            <person name="Ehlers B."/>
            <person name="Leendertz F.H."/>
        </authorList>
    </citation>
    <scope>NUCLEOTIDE SEQUENCE [LARGE SCALE GENOMIC DNA]</scope>
    <source>
        <strain evidence="8 9">DSM 16848</strain>
    </source>
</reference>
<dbReference type="AlphaFoldDB" id="A0A286ECH5"/>
<dbReference type="Pfam" id="PF00282">
    <property type="entry name" value="Pyridoxal_deC"/>
    <property type="match status" value="1"/>
</dbReference>
<evidence type="ECO:0000313" key="8">
    <source>
        <dbReference type="EMBL" id="SOD68593.1"/>
    </source>
</evidence>
<keyword evidence="3" id="KW-0210">Decarboxylase</keyword>
<proteinExistence type="inferred from homology"/>
<evidence type="ECO:0000313" key="9">
    <source>
        <dbReference type="Proteomes" id="UP000219669"/>
    </source>
</evidence>
<dbReference type="Gene3D" id="3.40.640.10">
    <property type="entry name" value="Type I PLP-dependent aspartate aminotransferase-like (Major domain)"/>
    <property type="match status" value="1"/>
</dbReference>
<protein>
    <submittedName>
        <fullName evidence="8">L-2,4-diaminobutyrate decarboxylase</fullName>
    </submittedName>
</protein>
<dbReference type="CDD" id="cd06450">
    <property type="entry name" value="DOPA_deC_like"/>
    <property type="match status" value="1"/>
</dbReference>
<dbReference type="InterPro" id="IPR021115">
    <property type="entry name" value="Pyridoxal-P_BS"/>
</dbReference>
<keyword evidence="4 6" id="KW-0663">Pyridoxal phosphate</keyword>
<dbReference type="OrthoDB" id="9803665at2"/>
<dbReference type="SUPFAM" id="SSF53383">
    <property type="entry name" value="PLP-dependent transferases"/>
    <property type="match status" value="1"/>
</dbReference>
<dbReference type="EMBL" id="OCNF01000009">
    <property type="protein sequence ID" value="SOD68593.1"/>
    <property type="molecule type" value="Genomic_DNA"/>
</dbReference>
<organism evidence="8 9">
    <name type="scientific">Alysiella filiformis DSM 16848</name>
    <dbReference type="NCBI Taxonomy" id="1120981"/>
    <lineage>
        <taxon>Bacteria</taxon>
        <taxon>Pseudomonadati</taxon>
        <taxon>Pseudomonadota</taxon>
        <taxon>Betaproteobacteria</taxon>
        <taxon>Neisseriales</taxon>
        <taxon>Neisseriaceae</taxon>
        <taxon>Alysiella</taxon>
    </lineage>
</organism>
<keyword evidence="9" id="KW-1185">Reference proteome</keyword>
<dbReference type="Proteomes" id="UP000219669">
    <property type="component" value="Unassembled WGS sequence"/>
</dbReference>
<gene>
    <name evidence="8" type="ORF">SAMN02746062_01328</name>
</gene>
<evidence type="ECO:0000256" key="5">
    <source>
        <dbReference type="ARBA" id="ARBA00023239"/>
    </source>
</evidence>
<evidence type="ECO:0000256" key="2">
    <source>
        <dbReference type="ARBA" id="ARBA00009533"/>
    </source>
</evidence>
<sequence length="510" mass="56288">MNYLNQHQRALLCAAPQSRADYESAMHTAIQAVSAWLGEEKMYIGGSIRQLREQIRFAPTAQGLGLPETLSRLNELFLNKSLKVHHPHSLAHLHCPTMVASQVAEVLINATNQSMDSWDQSPVASLMEVQLIDWLRQKTGYGKGTAGVFTSGGTQSNLMGVLLARDACIAKHFVNENNETWSVQRDGLPAEALSRVKVVCSENAHFSVQKNMAMMGMGFQSVVTVPCDELGRMDLHALDKTLSQLEQDGKIVACIVATAGTTDAGAMDALPEIRAAADRVGAWVHVDAAWGGALLLSQKYRHYLQGIELADSITLDFHKHFFQSISCGAFLLKDEHNFRFMHYEAEYLNSAYDAEHGVPNLVSKSLQTTRRFDALKLWFTLEALGEDLYASMIDHGIDLSQQVADYIRSQNDLALLVNPQFASVLFRVQPENYPVEFLDSLNQNVADSLFAQGEANIGVTKVNGVQSLKMTLLSPIATLENVQKLLEQVRAEAAKIGDDVKNGTYRPVID</sequence>
<evidence type="ECO:0000256" key="6">
    <source>
        <dbReference type="PIRSR" id="PIRSR602129-50"/>
    </source>
</evidence>